<sequence length="49" mass="5616">QITISQYKDKYASVLNEIVIKSLDPKLEKVMECLKTLESNCSAWKNKIA</sequence>
<protein>
    <submittedName>
        <fullName evidence="1">18995_t:CDS:1</fullName>
    </submittedName>
</protein>
<gene>
    <name evidence="1" type="ORF">RPERSI_LOCUS33318</name>
</gene>
<dbReference type="Proteomes" id="UP000789920">
    <property type="component" value="Unassembled WGS sequence"/>
</dbReference>
<evidence type="ECO:0000313" key="1">
    <source>
        <dbReference type="EMBL" id="CAG8844697.1"/>
    </source>
</evidence>
<proteinExistence type="predicted"/>
<name>A0ACA9SNB0_9GLOM</name>
<evidence type="ECO:0000313" key="2">
    <source>
        <dbReference type="Proteomes" id="UP000789920"/>
    </source>
</evidence>
<accession>A0ACA9SNB0</accession>
<reference evidence="1" key="1">
    <citation type="submission" date="2021-06" db="EMBL/GenBank/DDBJ databases">
        <authorList>
            <person name="Kallberg Y."/>
            <person name="Tangrot J."/>
            <person name="Rosling A."/>
        </authorList>
    </citation>
    <scope>NUCLEOTIDE SEQUENCE</scope>
    <source>
        <strain evidence="1">MA461A</strain>
    </source>
</reference>
<dbReference type="EMBL" id="CAJVQC010143722">
    <property type="protein sequence ID" value="CAG8844697.1"/>
    <property type="molecule type" value="Genomic_DNA"/>
</dbReference>
<feature type="non-terminal residue" evidence="1">
    <location>
        <position position="1"/>
    </location>
</feature>
<keyword evidence="2" id="KW-1185">Reference proteome</keyword>
<organism evidence="1 2">
    <name type="scientific">Racocetra persica</name>
    <dbReference type="NCBI Taxonomy" id="160502"/>
    <lineage>
        <taxon>Eukaryota</taxon>
        <taxon>Fungi</taxon>
        <taxon>Fungi incertae sedis</taxon>
        <taxon>Mucoromycota</taxon>
        <taxon>Glomeromycotina</taxon>
        <taxon>Glomeromycetes</taxon>
        <taxon>Diversisporales</taxon>
        <taxon>Gigasporaceae</taxon>
        <taxon>Racocetra</taxon>
    </lineage>
</organism>
<feature type="non-terminal residue" evidence="1">
    <location>
        <position position="49"/>
    </location>
</feature>
<comment type="caution">
    <text evidence="1">The sequence shown here is derived from an EMBL/GenBank/DDBJ whole genome shotgun (WGS) entry which is preliminary data.</text>
</comment>